<name>X1BWG8_9ZZZZ</name>
<gene>
    <name evidence="1" type="ORF">S01H4_37428</name>
</gene>
<feature type="non-terminal residue" evidence="1">
    <location>
        <position position="34"/>
    </location>
</feature>
<sequence>MQVSTSEAAESLGGISKRILAEKGPSGLYAGLSA</sequence>
<organism evidence="1">
    <name type="scientific">marine sediment metagenome</name>
    <dbReference type="NCBI Taxonomy" id="412755"/>
    <lineage>
        <taxon>unclassified sequences</taxon>
        <taxon>metagenomes</taxon>
        <taxon>ecological metagenomes</taxon>
    </lineage>
</organism>
<protein>
    <submittedName>
        <fullName evidence="1">Uncharacterized protein</fullName>
    </submittedName>
</protein>
<proteinExistence type="predicted"/>
<reference evidence="1" key="1">
    <citation type="journal article" date="2014" name="Front. Microbiol.">
        <title>High frequency of phylogenetically diverse reductive dehalogenase-homologous genes in deep subseafloor sedimentary metagenomes.</title>
        <authorList>
            <person name="Kawai M."/>
            <person name="Futagami T."/>
            <person name="Toyoda A."/>
            <person name="Takaki Y."/>
            <person name="Nishi S."/>
            <person name="Hori S."/>
            <person name="Arai W."/>
            <person name="Tsubouchi T."/>
            <person name="Morono Y."/>
            <person name="Uchiyama I."/>
            <person name="Ito T."/>
            <person name="Fujiyama A."/>
            <person name="Inagaki F."/>
            <person name="Takami H."/>
        </authorList>
    </citation>
    <scope>NUCLEOTIDE SEQUENCE</scope>
    <source>
        <strain evidence="1">Expedition CK06-06</strain>
    </source>
</reference>
<accession>X1BWG8</accession>
<comment type="caution">
    <text evidence="1">The sequence shown here is derived from an EMBL/GenBank/DDBJ whole genome shotgun (WGS) entry which is preliminary data.</text>
</comment>
<dbReference type="AlphaFoldDB" id="X1BWG8"/>
<dbReference type="EMBL" id="BART01020104">
    <property type="protein sequence ID" value="GAH00146.1"/>
    <property type="molecule type" value="Genomic_DNA"/>
</dbReference>
<evidence type="ECO:0000313" key="1">
    <source>
        <dbReference type="EMBL" id="GAH00146.1"/>
    </source>
</evidence>